<dbReference type="PROSITE" id="PS51379">
    <property type="entry name" value="4FE4S_FER_2"/>
    <property type="match status" value="3"/>
</dbReference>
<feature type="binding site" evidence="10">
    <location>
        <position position="163"/>
    </location>
    <ligand>
        <name>[4Fe-4S] cluster</name>
        <dbReference type="ChEBI" id="CHEBI:49883"/>
        <label>3</label>
    </ligand>
</feature>
<proteinExistence type="inferred from homology"/>
<dbReference type="InterPro" id="IPR010207">
    <property type="entry name" value="Elect_transpt_cplx_RnfB/RsxB"/>
</dbReference>
<dbReference type="EMBL" id="BLRV01000078">
    <property type="protein sequence ID" value="GFP21656.1"/>
    <property type="molecule type" value="Genomic_DNA"/>
</dbReference>
<evidence type="ECO:0000313" key="13">
    <source>
        <dbReference type="EMBL" id="GFP21656.1"/>
    </source>
</evidence>
<dbReference type="PROSITE" id="PS00198">
    <property type="entry name" value="4FE4S_FER_1"/>
    <property type="match status" value="2"/>
</dbReference>
<feature type="domain" description="4Fe-4S ferredoxin-type" evidence="11">
    <location>
        <begin position="228"/>
        <end position="257"/>
    </location>
</feature>
<accession>A0A6V8NT63</accession>
<feature type="binding site" evidence="10">
    <location>
        <position position="45"/>
    </location>
    <ligand>
        <name>[4Fe-4S] cluster</name>
        <dbReference type="ChEBI" id="CHEBI:49883"/>
        <label>1</label>
    </ligand>
</feature>
<feature type="binding site" evidence="10">
    <location>
        <position position="166"/>
    </location>
    <ligand>
        <name>[4Fe-4S] cluster</name>
        <dbReference type="ChEBI" id="CHEBI:49883"/>
        <label>3</label>
    </ligand>
</feature>
<dbReference type="InterPro" id="IPR017900">
    <property type="entry name" value="4Fe4S_Fe_S_CS"/>
</dbReference>
<feature type="binding site" evidence="10">
    <location>
        <position position="70"/>
    </location>
    <ligand>
        <name>[4Fe-4S] cluster</name>
        <dbReference type="ChEBI" id="CHEBI:49883"/>
        <label>1</label>
    </ligand>
</feature>
<feature type="binding site" evidence="10">
    <location>
        <position position="144"/>
    </location>
    <ligand>
        <name>[4Fe-4S] cluster</name>
        <dbReference type="ChEBI" id="CHEBI:49883"/>
        <label>3</label>
    </ligand>
</feature>
<evidence type="ECO:0000256" key="3">
    <source>
        <dbReference type="ARBA" id="ARBA00022723"/>
    </source>
</evidence>
<dbReference type="PANTHER" id="PTHR43560">
    <property type="entry name" value="ION-TRANSLOCATING OXIDOREDUCTASE COMPLEX SUBUNIT B"/>
    <property type="match status" value="1"/>
</dbReference>
<dbReference type="InterPro" id="IPR011005">
    <property type="entry name" value="Dihydropteroate_synth-like_sf"/>
</dbReference>
<keyword evidence="1 10" id="KW-0813">Transport</keyword>
<dbReference type="GO" id="GO:0009055">
    <property type="term" value="F:electron transfer activity"/>
    <property type="evidence" value="ECO:0007669"/>
    <property type="project" value="InterPro"/>
</dbReference>
<feature type="domain" description="4Fe-4S ferredoxin-type" evidence="11">
    <location>
        <begin position="154"/>
        <end position="183"/>
    </location>
</feature>
<dbReference type="InterPro" id="IPR050395">
    <property type="entry name" value="4Fe4S_Ferredoxin_RnfB"/>
</dbReference>
<comment type="subcellular location">
    <subcellularLocation>
        <location evidence="10">Cell membrane</location>
    </subcellularLocation>
</comment>
<feature type="binding site" evidence="10">
    <location>
        <position position="53"/>
    </location>
    <ligand>
        <name>[4Fe-4S] cluster</name>
        <dbReference type="ChEBI" id="CHEBI:49883"/>
        <label>1</label>
    </ligand>
</feature>
<dbReference type="PANTHER" id="PTHR43560:SF1">
    <property type="entry name" value="ION-TRANSLOCATING OXIDOREDUCTASE COMPLEX SUBUNIT B"/>
    <property type="match status" value="1"/>
</dbReference>
<evidence type="ECO:0000256" key="10">
    <source>
        <dbReference type="HAMAP-Rule" id="MF_00463"/>
    </source>
</evidence>
<feature type="region of interest" description="Hydrophobic" evidence="10">
    <location>
        <begin position="1"/>
        <end position="22"/>
    </location>
</feature>
<dbReference type="GO" id="GO:0005886">
    <property type="term" value="C:plasma membrane"/>
    <property type="evidence" value="ECO:0007669"/>
    <property type="project" value="UniProtKB-SubCell"/>
</dbReference>
<dbReference type="EC" id="7.-.-.-" evidence="10"/>
<protein>
    <recommendedName>
        <fullName evidence="10">Ion-translocating oxidoreductase complex subunit B</fullName>
        <ecNumber evidence="10">7.-.-.-</ecNumber>
    </recommendedName>
    <alternativeName>
        <fullName evidence="10">Rnf electron transport complex subunit B</fullName>
    </alternativeName>
</protein>
<evidence type="ECO:0000256" key="2">
    <source>
        <dbReference type="ARBA" id="ARBA00022485"/>
    </source>
</evidence>
<evidence type="ECO:0000256" key="6">
    <source>
        <dbReference type="ARBA" id="ARBA00022982"/>
    </source>
</evidence>
<keyword evidence="9 10" id="KW-0472">Membrane</keyword>
<evidence type="ECO:0000259" key="12">
    <source>
        <dbReference type="PROSITE" id="PS51656"/>
    </source>
</evidence>
<dbReference type="SUPFAM" id="SSF54862">
    <property type="entry name" value="4Fe-4S ferredoxins"/>
    <property type="match status" value="1"/>
</dbReference>
<dbReference type="NCBIfam" id="TIGR01944">
    <property type="entry name" value="rnfB"/>
    <property type="match status" value="1"/>
</dbReference>
<sequence length="263" mass="27890">MVEILLLVLLGSIFGLGLAFASMKLAVQVDERVAKIHVLLPGSNCAACGFAGCESFALAVVKDVSLAQRCNQCTLQSRKEIGRLLGIELEETKPKVARVACNGGSKLAFKYQGVKTCAAANSQMGGFLQCRYACLGLGDCQVACPFDAIKVEKGSVIIDEEKCTGCGLCVMACPRDVIKLENPDAKVFLACNSPEVAKVKAKICTNGCTVCRRCVKACPLEAIKIENNLPIIDHDICDGCGACVEVCPRRVILSKKGVTLKVG</sequence>
<evidence type="ECO:0000256" key="7">
    <source>
        <dbReference type="ARBA" id="ARBA00023004"/>
    </source>
</evidence>
<keyword evidence="3 10" id="KW-0479">Metal-binding</keyword>
<comment type="subunit">
    <text evidence="10">The complex is composed of six subunits: RnfA, RnfB, RnfC, RnfD, RnfE and RnfG.</text>
</comment>
<feature type="domain" description="4Fe-4S" evidence="12">
    <location>
        <begin position="28"/>
        <end position="91"/>
    </location>
</feature>
<reference evidence="13 14" key="1">
    <citation type="journal article" date="2020" name="Front. Microbiol.">
        <title>Single-cell genomics of novel Actinobacteria with the Wood-Ljungdahl pathway discovered in a serpentinizing system.</title>
        <authorList>
            <person name="Merino N."/>
            <person name="Kawai M."/>
            <person name="Boyd E.S."/>
            <person name="Colman D.R."/>
            <person name="McGlynn S.E."/>
            <person name="Nealson K.H."/>
            <person name="Kurokawa K."/>
            <person name="Hongoh Y."/>
        </authorList>
    </citation>
    <scope>NUCLEOTIDE SEQUENCE [LARGE SCALE GENOMIC DNA]</scope>
    <source>
        <strain evidence="13 14">S06</strain>
    </source>
</reference>
<evidence type="ECO:0000313" key="14">
    <source>
        <dbReference type="Proteomes" id="UP000580051"/>
    </source>
</evidence>
<dbReference type="HAMAP" id="MF_00463">
    <property type="entry name" value="RsxB_RnfB"/>
    <property type="match status" value="1"/>
</dbReference>
<feature type="binding site" evidence="10">
    <location>
        <position position="169"/>
    </location>
    <ligand>
        <name>[4Fe-4S] cluster</name>
        <dbReference type="ChEBI" id="CHEBI:49883"/>
        <label>3</label>
    </ligand>
</feature>
<dbReference type="GO" id="GO:0051539">
    <property type="term" value="F:4 iron, 4 sulfur cluster binding"/>
    <property type="evidence" value="ECO:0007669"/>
    <property type="project" value="UniProtKB-UniRule"/>
</dbReference>
<dbReference type="Pfam" id="PF13187">
    <property type="entry name" value="Fer4_9"/>
    <property type="match status" value="1"/>
</dbReference>
<dbReference type="InterPro" id="IPR007202">
    <property type="entry name" value="4Fe-4S_dom"/>
</dbReference>
<comment type="cofactor">
    <cofactor evidence="10">
        <name>[4Fe-4S] cluster</name>
        <dbReference type="ChEBI" id="CHEBI:49883"/>
    </cofactor>
    <text evidence="10">Binds 3 [4Fe-4S] clusters.</text>
</comment>
<comment type="function">
    <text evidence="10">Part of a membrane-bound complex that couples electron transfer with translocation of ions across the membrane.</text>
</comment>
<evidence type="ECO:0000256" key="9">
    <source>
        <dbReference type="ARBA" id="ARBA00023136"/>
    </source>
</evidence>
<evidence type="ECO:0000256" key="4">
    <source>
        <dbReference type="ARBA" id="ARBA00022737"/>
    </source>
</evidence>
<keyword evidence="8 10" id="KW-0411">Iron-sulfur</keyword>
<evidence type="ECO:0000256" key="8">
    <source>
        <dbReference type="ARBA" id="ARBA00023014"/>
    </source>
</evidence>
<dbReference type="Gene3D" id="3.20.20.20">
    <property type="entry name" value="Dihydropteroate synthase-like"/>
    <property type="match status" value="1"/>
</dbReference>
<keyword evidence="10" id="KW-1003">Cell membrane</keyword>
<gene>
    <name evidence="10" type="primary">rnfB</name>
    <name evidence="13" type="ORF">HKBW3S06_00883</name>
</gene>
<feature type="binding site" evidence="10">
    <location>
        <position position="140"/>
    </location>
    <ligand>
        <name>[4Fe-4S] cluster</name>
        <dbReference type="ChEBI" id="CHEBI:49883"/>
        <label>2</label>
    </ligand>
</feature>
<keyword evidence="6 10" id="KW-0249">Electron transport</keyword>
<dbReference type="Proteomes" id="UP000580051">
    <property type="component" value="Unassembled WGS sequence"/>
</dbReference>
<comment type="similarity">
    <text evidence="10">Belongs to the 4Fe4S bacterial-type ferredoxin family. RnfB subfamily.</text>
</comment>
<comment type="caution">
    <text evidence="13">The sequence shown here is derived from an EMBL/GenBank/DDBJ whole genome shotgun (WGS) entry which is preliminary data.</text>
</comment>
<feature type="domain" description="4Fe-4S ferredoxin-type" evidence="11">
    <location>
        <begin position="199"/>
        <end position="227"/>
    </location>
</feature>
<dbReference type="AlphaFoldDB" id="A0A6V8NT63"/>
<keyword evidence="4 10" id="KW-0677">Repeat</keyword>
<dbReference type="GO" id="GO:0022900">
    <property type="term" value="P:electron transport chain"/>
    <property type="evidence" value="ECO:0007669"/>
    <property type="project" value="UniProtKB-UniRule"/>
</dbReference>
<comment type="caution">
    <text evidence="10">Lacks conserved residue(s) required for the propagation of feature annotation.</text>
</comment>
<evidence type="ECO:0000256" key="1">
    <source>
        <dbReference type="ARBA" id="ARBA00022448"/>
    </source>
</evidence>
<dbReference type="InterPro" id="IPR017896">
    <property type="entry name" value="4Fe4S_Fe-S-bd"/>
</dbReference>
<dbReference type="CDD" id="cd10549">
    <property type="entry name" value="MtMvhB_like"/>
    <property type="match status" value="1"/>
</dbReference>
<feature type="binding site" evidence="10">
    <location>
        <position position="173"/>
    </location>
    <ligand>
        <name>[4Fe-4S] cluster</name>
        <dbReference type="ChEBI" id="CHEBI:49883"/>
        <label>2</label>
    </ligand>
</feature>
<feature type="binding site" evidence="10">
    <location>
        <position position="134"/>
    </location>
    <ligand>
        <name>[4Fe-4S] cluster</name>
        <dbReference type="ChEBI" id="CHEBI:49883"/>
        <label>2</label>
    </ligand>
</feature>
<organism evidence="13 14">
    <name type="scientific">Candidatus Hakubella thermalkaliphila</name>
    <dbReference type="NCBI Taxonomy" id="2754717"/>
    <lineage>
        <taxon>Bacteria</taxon>
        <taxon>Bacillati</taxon>
        <taxon>Actinomycetota</taxon>
        <taxon>Actinomycetota incertae sedis</taxon>
        <taxon>Candidatus Hakubellales</taxon>
        <taxon>Candidatus Hakubellaceae</taxon>
        <taxon>Candidatus Hakubella</taxon>
    </lineage>
</organism>
<name>A0A6V8NT63_9ACTN</name>
<evidence type="ECO:0000259" key="11">
    <source>
        <dbReference type="PROSITE" id="PS51379"/>
    </source>
</evidence>
<feature type="binding site" evidence="10">
    <location>
        <position position="130"/>
    </location>
    <ligand>
        <name>[4Fe-4S] cluster</name>
        <dbReference type="ChEBI" id="CHEBI:49883"/>
        <label>2</label>
    </ligand>
</feature>
<keyword evidence="5 10" id="KW-1278">Translocase</keyword>
<dbReference type="Pfam" id="PF00037">
    <property type="entry name" value="Fer4"/>
    <property type="match status" value="1"/>
</dbReference>
<keyword evidence="7 10" id="KW-0408">Iron</keyword>
<evidence type="ECO:0000256" key="5">
    <source>
        <dbReference type="ARBA" id="ARBA00022967"/>
    </source>
</evidence>
<dbReference type="Gene3D" id="3.30.70.20">
    <property type="match status" value="2"/>
</dbReference>
<keyword evidence="2 10" id="KW-0004">4Fe-4S</keyword>
<dbReference type="PROSITE" id="PS51656">
    <property type="entry name" value="4FE4S"/>
    <property type="match status" value="1"/>
</dbReference>
<dbReference type="Pfam" id="PF04060">
    <property type="entry name" value="FeS"/>
    <property type="match status" value="1"/>
</dbReference>
<feature type="binding site" evidence="10">
    <location>
        <position position="48"/>
    </location>
    <ligand>
        <name>[4Fe-4S] cluster</name>
        <dbReference type="ChEBI" id="CHEBI:49883"/>
        <label>1</label>
    </ligand>
</feature>
<dbReference type="GO" id="GO:0046872">
    <property type="term" value="F:metal ion binding"/>
    <property type="evidence" value="ECO:0007669"/>
    <property type="project" value="UniProtKB-KW"/>
</dbReference>